<dbReference type="GO" id="GO:0006890">
    <property type="term" value="P:retrograde vesicle-mediated transport, Golgi to endoplasmic reticulum"/>
    <property type="evidence" value="ECO:0007669"/>
    <property type="project" value="EnsemblFungi"/>
</dbReference>
<keyword evidence="3 6" id="KW-0812">Transmembrane</keyword>
<evidence type="ECO:0000259" key="8">
    <source>
        <dbReference type="Pfam" id="PF13850"/>
    </source>
</evidence>
<dbReference type="eggNOG" id="KOG2667">
    <property type="taxonomic scope" value="Eukaryota"/>
</dbReference>
<sequence>MLVNKSTLLSLDAFSKTQEDVRIRTKTGAIISISCILVTVLLLLNEWIQYSQIVTRPTLVVDRERNLKLDLNLDISFPSMPCDILNLDILDDAGDLQLDILNQGQFTKTRLDRMGNVIEVSKFKIDDDVAEFPPNDENYCGPCYGSIDQSGNDKIESVKDKICCQTCEQVREAYLKAGWAFFDGKNIEQCEREGYVTKINKHLNEGCRVKGNVLLNRIQGNIHFAPGKAFQNVKGHFHDSSLYETSPDLNFNHIIHHLSFGKTIEQLAQLRGATVATSPLDGQQISPSFDSHLYRYSYFVKIVPTRYEYLDKMISETAQFSATFHQSLVTGERDPENPNIKYSRTGLPGLFIYFEMSPLKIINTEQHFKSWSGVFLHCITSIGGILAVGTILDKFFYKAQRTVINRKSTN</sequence>
<feature type="transmembrane region" description="Helical" evidence="6">
    <location>
        <begin position="374"/>
        <end position="397"/>
    </location>
</feature>
<keyword evidence="4 6" id="KW-1133">Transmembrane helix</keyword>
<dbReference type="RefSeq" id="XP_003668267.1">
    <property type="nucleotide sequence ID" value="XM_003668219.1"/>
</dbReference>
<organism evidence="9 10">
    <name type="scientific">Naumovozyma dairenensis (strain ATCC 10597 / BCRC 20456 / CBS 421 / NBRC 0211 / NRRL Y-12639)</name>
    <name type="common">Saccharomyces dairenensis</name>
    <dbReference type="NCBI Taxonomy" id="1071378"/>
    <lineage>
        <taxon>Eukaryota</taxon>
        <taxon>Fungi</taxon>
        <taxon>Dikarya</taxon>
        <taxon>Ascomycota</taxon>
        <taxon>Saccharomycotina</taxon>
        <taxon>Saccharomycetes</taxon>
        <taxon>Saccharomycetales</taxon>
        <taxon>Saccharomycetaceae</taxon>
        <taxon>Naumovozyma</taxon>
    </lineage>
</organism>
<dbReference type="GeneID" id="11494107"/>
<dbReference type="GO" id="GO:0030134">
    <property type="term" value="C:COPII-coated ER to Golgi transport vesicle"/>
    <property type="evidence" value="ECO:0007669"/>
    <property type="project" value="EnsemblFungi"/>
</dbReference>
<dbReference type="KEGG" id="ndi:NDAI_0A08710"/>
<evidence type="ECO:0000313" key="10">
    <source>
        <dbReference type="Proteomes" id="UP000000689"/>
    </source>
</evidence>
<dbReference type="GO" id="GO:0033116">
    <property type="term" value="C:endoplasmic reticulum-Golgi intermediate compartment membrane"/>
    <property type="evidence" value="ECO:0007669"/>
    <property type="project" value="UniProtKB-SubCell"/>
</dbReference>
<dbReference type="InterPro" id="IPR012936">
    <property type="entry name" value="Erv_C"/>
</dbReference>
<evidence type="ECO:0000256" key="5">
    <source>
        <dbReference type="ARBA" id="ARBA00023136"/>
    </source>
</evidence>
<dbReference type="EMBL" id="HE580267">
    <property type="protein sequence ID" value="CCD23024.1"/>
    <property type="molecule type" value="Genomic_DNA"/>
</dbReference>
<accession>G0W5D6</accession>
<reference evidence="9 10" key="1">
    <citation type="journal article" date="2011" name="Proc. Natl. Acad. Sci. U.S.A.">
        <title>Evolutionary erosion of yeast sex chromosomes by mating-type switching accidents.</title>
        <authorList>
            <person name="Gordon J.L."/>
            <person name="Armisen D."/>
            <person name="Proux-Wera E."/>
            <person name="Oheigeartaigh S.S."/>
            <person name="Byrne K.P."/>
            <person name="Wolfe K.H."/>
        </authorList>
    </citation>
    <scope>NUCLEOTIDE SEQUENCE [LARGE SCALE GENOMIC DNA]</scope>
    <source>
        <strain evidence="10">ATCC 10597 / BCRC 20456 / CBS 421 / NBRC 0211 / NRRL Y-12639</strain>
    </source>
</reference>
<dbReference type="STRING" id="1071378.G0W5D6"/>
<dbReference type="Proteomes" id="UP000000689">
    <property type="component" value="Chromosome 1"/>
</dbReference>
<gene>
    <name evidence="9" type="primary">NDAI0A08710</name>
    <name evidence="9" type="ordered locus">NDAI_0A08710</name>
</gene>
<keyword evidence="6" id="KW-0813">Transport</keyword>
<evidence type="ECO:0000256" key="3">
    <source>
        <dbReference type="ARBA" id="ARBA00022692"/>
    </source>
</evidence>
<dbReference type="GO" id="GO:0005789">
    <property type="term" value="C:endoplasmic reticulum membrane"/>
    <property type="evidence" value="ECO:0007669"/>
    <property type="project" value="UniProtKB-SubCell"/>
</dbReference>
<proteinExistence type="inferred from homology"/>
<evidence type="ECO:0000259" key="7">
    <source>
        <dbReference type="Pfam" id="PF07970"/>
    </source>
</evidence>
<dbReference type="HOGENOM" id="CLU_034705_1_0_1"/>
<protein>
    <recommendedName>
        <fullName evidence="6">Endoplasmic reticulum-Golgi intermediate compartment protein</fullName>
    </recommendedName>
</protein>
<comment type="similarity">
    <text evidence="2 6">Belongs to the ERGIC family.</text>
</comment>
<name>G0W5D6_NAUDC</name>
<keyword evidence="10" id="KW-1185">Reference proteome</keyword>
<dbReference type="InterPro" id="IPR045888">
    <property type="entry name" value="Erv"/>
</dbReference>
<dbReference type="PANTHER" id="PTHR10984:SF25">
    <property type="entry name" value="ENDOPLASMIC RETICULUM-GOLGI INTERMEDIATE COMPARTMENT PROTEIN 3"/>
    <property type="match status" value="1"/>
</dbReference>
<feature type="domain" description="Endoplasmic reticulum vesicle transporter C-terminal" evidence="7">
    <location>
        <begin position="143"/>
        <end position="393"/>
    </location>
</feature>
<dbReference type="GO" id="GO:0000139">
    <property type="term" value="C:Golgi membrane"/>
    <property type="evidence" value="ECO:0007669"/>
    <property type="project" value="UniProtKB-SubCell"/>
</dbReference>
<dbReference type="PANTHER" id="PTHR10984">
    <property type="entry name" value="ENDOPLASMIC RETICULUM-GOLGI INTERMEDIATE COMPARTMENT PROTEIN"/>
    <property type="match status" value="1"/>
</dbReference>
<keyword evidence="6" id="KW-0333">Golgi apparatus</keyword>
<dbReference type="OMA" id="GPTHGMY"/>
<feature type="transmembrane region" description="Helical" evidence="6">
    <location>
        <begin position="28"/>
        <end position="48"/>
    </location>
</feature>
<dbReference type="AlphaFoldDB" id="G0W5D6"/>
<evidence type="ECO:0000313" key="9">
    <source>
        <dbReference type="EMBL" id="CCD23024.1"/>
    </source>
</evidence>
<feature type="domain" description="Endoplasmic reticulum vesicle transporter N-terminal" evidence="8">
    <location>
        <begin position="9"/>
        <end position="97"/>
    </location>
</feature>
<dbReference type="OrthoDB" id="270930at2759"/>
<keyword evidence="5 6" id="KW-0472">Membrane</keyword>
<dbReference type="Pfam" id="PF13850">
    <property type="entry name" value="ERGIC_N"/>
    <property type="match status" value="1"/>
</dbReference>
<evidence type="ECO:0000256" key="1">
    <source>
        <dbReference type="ARBA" id="ARBA00004141"/>
    </source>
</evidence>
<evidence type="ECO:0000256" key="6">
    <source>
        <dbReference type="RuleBase" id="RU369013"/>
    </source>
</evidence>
<keyword evidence="6" id="KW-0256">Endoplasmic reticulum</keyword>
<dbReference type="GO" id="GO:0061852">
    <property type="term" value="C:retrograde transporter complex, Golgi to ER"/>
    <property type="evidence" value="ECO:0007669"/>
    <property type="project" value="EnsemblFungi"/>
</dbReference>
<dbReference type="Pfam" id="PF07970">
    <property type="entry name" value="COPIIcoated_ERV"/>
    <property type="match status" value="1"/>
</dbReference>
<dbReference type="GO" id="GO:0006888">
    <property type="term" value="P:endoplasmic reticulum to Golgi vesicle-mediated transport"/>
    <property type="evidence" value="ECO:0007669"/>
    <property type="project" value="UniProtKB-UniRule"/>
</dbReference>
<evidence type="ECO:0000256" key="2">
    <source>
        <dbReference type="ARBA" id="ARBA00005648"/>
    </source>
</evidence>
<comment type="function">
    <text evidence="6">Plays a role in transport between endoplasmic reticulum and Golgi.</text>
</comment>
<dbReference type="InterPro" id="IPR039542">
    <property type="entry name" value="Erv_N"/>
</dbReference>
<keyword evidence="6" id="KW-0931">ER-Golgi transport</keyword>
<evidence type="ECO:0000256" key="4">
    <source>
        <dbReference type="ARBA" id="ARBA00022989"/>
    </source>
</evidence>
<comment type="subcellular location">
    <subcellularLocation>
        <location evidence="6">Endoplasmic reticulum membrane</location>
        <topology evidence="6">Multi-pass membrane protein</topology>
    </subcellularLocation>
    <subcellularLocation>
        <location evidence="6">Endoplasmic reticulum-Golgi intermediate compartment membrane</location>
        <topology evidence="6">Multi-pass membrane protein</topology>
    </subcellularLocation>
    <subcellularLocation>
        <location evidence="6">Golgi apparatus membrane</location>
        <topology evidence="6">Multi-pass membrane protein</topology>
    </subcellularLocation>
    <subcellularLocation>
        <location evidence="1">Membrane</location>
        <topology evidence="1">Multi-pass membrane protein</topology>
    </subcellularLocation>
</comment>